<evidence type="ECO:0000313" key="2">
    <source>
        <dbReference type="Proteomes" id="UP000188268"/>
    </source>
</evidence>
<reference evidence="1 2" key="1">
    <citation type="submission" date="2013-09" db="EMBL/GenBank/DDBJ databases">
        <title>Corchorus capsularis genome sequencing.</title>
        <authorList>
            <person name="Alam M."/>
            <person name="Haque M.S."/>
            <person name="Islam M.S."/>
            <person name="Emdad E.M."/>
            <person name="Islam M.M."/>
            <person name="Ahmed B."/>
            <person name="Halim A."/>
            <person name="Hossen Q.M.M."/>
            <person name="Hossain M.Z."/>
            <person name="Ahmed R."/>
            <person name="Khan M.M."/>
            <person name="Islam R."/>
            <person name="Rashid M.M."/>
            <person name="Khan S.A."/>
            <person name="Rahman M.S."/>
            <person name="Alam M."/>
        </authorList>
    </citation>
    <scope>NUCLEOTIDE SEQUENCE [LARGE SCALE GENOMIC DNA]</scope>
    <source>
        <strain evidence="2">cv. CVL-1</strain>
        <tissue evidence="1">Whole seedling</tissue>
    </source>
</reference>
<gene>
    <name evidence="1" type="ORF">CCACVL1_31014</name>
</gene>
<name>A0A1R3FU76_COCAP</name>
<keyword evidence="2" id="KW-1185">Reference proteome</keyword>
<dbReference type="EMBL" id="AWWV01016489">
    <property type="protein sequence ID" value="OMO49419.1"/>
    <property type="molecule type" value="Genomic_DNA"/>
</dbReference>
<organism evidence="1 2">
    <name type="scientific">Corchorus capsularis</name>
    <name type="common">Jute</name>
    <dbReference type="NCBI Taxonomy" id="210143"/>
    <lineage>
        <taxon>Eukaryota</taxon>
        <taxon>Viridiplantae</taxon>
        <taxon>Streptophyta</taxon>
        <taxon>Embryophyta</taxon>
        <taxon>Tracheophyta</taxon>
        <taxon>Spermatophyta</taxon>
        <taxon>Magnoliopsida</taxon>
        <taxon>eudicotyledons</taxon>
        <taxon>Gunneridae</taxon>
        <taxon>Pentapetalae</taxon>
        <taxon>rosids</taxon>
        <taxon>malvids</taxon>
        <taxon>Malvales</taxon>
        <taxon>Malvaceae</taxon>
        <taxon>Grewioideae</taxon>
        <taxon>Apeibeae</taxon>
        <taxon>Corchorus</taxon>
    </lineage>
</organism>
<dbReference type="Proteomes" id="UP000188268">
    <property type="component" value="Unassembled WGS sequence"/>
</dbReference>
<comment type="caution">
    <text evidence="1">The sequence shown here is derived from an EMBL/GenBank/DDBJ whole genome shotgun (WGS) entry which is preliminary data.</text>
</comment>
<accession>A0A1R3FU76</accession>
<sequence length="32" mass="3528">MAPTGYKQNISSLSNTILPFPFYAAPQNPFDP</sequence>
<evidence type="ECO:0000313" key="1">
    <source>
        <dbReference type="EMBL" id="OMO49419.1"/>
    </source>
</evidence>
<proteinExistence type="predicted"/>
<dbReference type="Gramene" id="OMO49419">
    <property type="protein sequence ID" value="OMO49419"/>
    <property type="gene ID" value="CCACVL1_31014"/>
</dbReference>
<protein>
    <submittedName>
        <fullName evidence="1">Uncharacterized protein</fullName>
    </submittedName>
</protein>
<dbReference type="AlphaFoldDB" id="A0A1R3FU76"/>